<dbReference type="OrthoDB" id="9802667at2"/>
<dbReference type="Proteomes" id="UP000199545">
    <property type="component" value="Unassembled WGS sequence"/>
</dbReference>
<keyword evidence="7" id="KW-1185">Reference proteome</keyword>
<dbReference type="EMBL" id="FORR01000005">
    <property type="protein sequence ID" value="SFJ17601.1"/>
    <property type="molecule type" value="Genomic_DNA"/>
</dbReference>
<organism evidence="6 7">
    <name type="scientific">Thermoflavimicrobium dichotomicum</name>
    <dbReference type="NCBI Taxonomy" id="46223"/>
    <lineage>
        <taxon>Bacteria</taxon>
        <taxon>Bacillati</taxon>
        <taxon>Bacillota</taxon>
        <taxon>Bacilli</taxon>
        <taxon>Bacillales</taxon>
        <taxon>Thermoactinomycetaceae</taxon>
        <taxon>Thermoflavimicrobium</taxon>
    </lineage>
</organism>
<evidence type="ECO:0000256" key="3">
    <source>
        <dbReference type="ARBA" id="ARBA00011233"/>
    </source>
</evidence>
<gene>
    <name evidence="6" type="ORF">SAMN05421852_105128</name>
</gene>
<dbReference type="AlphaFoldDB" id="A0A1I3P871"/>
<evidence type="ECO:0000256" key="1">
    <source>
        <dbReference type="ARBA" id="ARBA00004761"/>
    </source>
</evidence>
<dbReference type="SUPFAM" id="SSF51569">
    <property type="entry name" value="Aldolase"/>
    <property type="match status" value="1"/>
</dbReference>
<dbReference type="RefSeq" id="WP_093229196.1">
    <property type="nucleotide sequence ID" value="NZ_FORR01000005.1"/>
</dbReference>
<dbReference type="PANTHER" id="PTHR30246">
    <property type="entry name" value="2-KETO-3-DEOXY-6-PHOSPHOGLUCONATE ALDOLASE"/>
    <property type="match status" value="1"/>
</dbReference>
<dbReference type="InterPro" id="IPR000887">
    <property type="entry name" value="Aldlse_KDPG_KHG"/>
</dbReference>
<evidence type="ECO:0000256" key="5">
    <source>
        <dbReference type="ARBA" id="ARBA00023277"/>
    </source>
</evidence>
<name>A0A1I3P871_9BACL</name>
<proteinExistence type="inferred from homology"/>
<keyword evidence="5" id="KW-0119">Carbohydrate metabolism</keyword>
<dbReference type="Gene3D" id="3.20.20.70">
    <property type="entry name" value="Aldolase class I"/>
    <property type="match status" value="1"/>
</dbReference>
<dbReference type="CDD" id="cd00452">
    <property type="entry name" value="KDPG_aldolase"/>
    <property type="match status" value="1"/>
</dbReference>
<protein>
    <submittedName>
        <fullName evidence="6">2-dehydro-3-deoxyphosphogluconate aldolase / (4S)-4-hydroxy-2-oxoglutarate aldolase</fullName>
    </submittedName>
</protein>
<evidence type="ECO:0000256" key="4">
    <source>
        <dbReference type="ARBA" id="ARBA00023239"/>
    </source>
</evidence>
<dbReference type="PANTHER" id="PTHR30246:SF1">
    <property type="entry name" value="2-DEHYDRO-3-DEOXY-6-PHOSPHOGALACTONATE ALDOLASE-RELATED"/>
    <property type="match status" value="1"/>
</dbReference>
<dbReference type="STRING" id="46223.SAMN05421852_105128"/>
<dbReference type="NCBIfam" id="TIGR01182">
    <property type="entry name" value="eda"/>
    <property type="match status" value="1"/>
</dbReference>
<dbReference type="GO" id="GO:0016829">
    <property type="term" value="F:lyase activity"/>
    <property type="evidence" value="ECO:0007669"/>
    <property type="project" value="UniProtKB-KW"/>
</dbReference>
<evidence type="ECO:0000313" key="7">
    <source>
        <dbReference type="Proteomes" id="UP000199545"/>
    </source>
</evidence>
<accession>A0A1I3P871</accession>
<dbReference type="Pfam" id="PF01081">
    <property type="entry name" value="Aldolase"/>
    <property type="match status" value="1"/>
</dbReference>
<comment type="subunit">
    <text evidence="3">Homotrimer.</text>
</comment>
<dbReference type="InterPro" id="IPR013785">
    <property type="entry name" value="Aldolase_TIM"/>
</dbReference>
<comment type="pathway">
    <text evidence="1">Carbohydrate acid metabolism.</text>
</comment>
<evidence type="ECO:0000313" key="6">
    <source>
        <dbReference type="EMBL" id="SFJ17601.1"/>
    </source>
</evidence>
<evidence type="ECO:0000256" key="2">
    <source>
        <dbReference type="ARBA" id="ARBA00006906"/>
    </source>
</evidence>
<keyword evidence="4" id="KW-0456">Lyase</keyword>
<reference evidence="6 7" key="1">
    <citation type="submission" date="2016-10" db="EMBL/GenBank/DDBJ databases">
        <authorList>
            <person name="de Groot N.N."/>
        </authorList>
    </citation>
    <scope>NUCLEOTIDE SEQUENCE [LARGE SCALE GENOMIC DNA]</scope>
    <source>
        <strain evidence="6 7">DSM 44778</strain>
    </source>
</reference>
<sequence>MGIEKIRDYGIIAIIRGHHPQSIPLIVEALKKGGIRTVEITMDTPKVCSVIEQVVDEFGDEMLIGAGTVLDRESARLAILAGAKFIFSPSLDIETIRMTKRYGAVSIPGAFTPTEILAAYEHGADAVKVFPANILGPAYIKSVRDPLPQIPIIPTGGVSLENVGDYFKNGAFAVGLGGALVHKTNHVDEEYLQIITQKATRFVEEVKKARQ</sequence>
<comment type="similarity">
    <text evidence="2">Belongs to the KHG/KDPG aldolase family.</text>
</comment>